<dbReference type="GO" id="GO:0051056">
    <property type="term" value="P:regulation of small GTPase mediated signal transduction"/>
    <property type="evidence" value="ECO:0007669"/>
    <property type="project" value="InterPro"/>
</dbReference>
<name>A0A367KUB9_RHIST</name>
<evidence type="ECO:0000313" key="4">
    <source>
        <dbReference type="Proteomes" id="UP000253551"/>
    </source>
</evidence>
<feature type="domain" description="Rap-GAP" evidence="2">
    <location>
        <begin position="952"/>
        <end position="1179"/>
    </location>
</feature>
<organism evidence="3 4">
    <name type="scientific">Rhizopus stolonifer</name>
    <name type="common">Rhizopus nigricans</name>
    <dbReference type="NCBI Taxonomy" id="4846"/>
    <lineage>
        <taxon>Eukaryota</taxon>
        <taxon>Fungi</taxon>
        <taxon>Fungi incertae sedis</taxon>
        <taxon>Mucoromycota</taxon>
        <taxon>Mucoromycotina</taxon>
        <taxon>Mucoromycetes</taxon>
        <taxon>Mucorales</taxon>
        <taxon>Mucorineae</taxon>
        <taxon>Rhizopodaceae</taxon>
        <taxon>Rhizopus</taxon>
    </lineage>
</organism>
<evidence type="ECO:0000256" key="1">
    <source>
        <dbReference type="ARBA" id="ARBA00022468"/>
    </source>
</evidence>
<dbReference type="InterPro" id="IPR016024">
    <property type="entry name" value="ARM-type_fold"/>
</dbReference>
<gene>
    <name evidence="3" type="ORF">CU098_005170</name>
</gene>
<dbReference type="OrthoDB" id="1749473at2759"/>
<dbReference type="EMBL" id="PJQM01000298">
    <property type="protein sequence ID" value="RCI05805.1"/>
    <property type="molecule type" value="Genomic_DNA"/>
</dbReference>
<dbReference type="InterPro" id="IPR000331">
    <property type="entry name" value="Rap/Ran_GAP_dom"/>
</dbReference>
<accession>A0A367KUB9</accession>
<dbReference type="STRING" id="4846.A0A367KUB9"/>
<evidence type="ECO:0000259" key="2">
    <source>
        <dbReference type="PROSITE" id="PS50085"/>
    </source>
</evidence>
<dbReference type="InterPro" id="IPR035974">
    <property type="entry name" value="Rap/Ran-GAP_sf"/>
</dbReference>
<keyword evidence="4" id="KW-1185">Reference proteome</keyword>
<feature type="non-terminal residue" evidence="3">
    <location>
        <position position="1190"/>
    </location>
</feature>
<dbReference type="InterPro" id="IPR039930">
    <property type="entry name" value="RALGAPB"/>
</dbReference>
<dbReference type="Proteomes" id="UP000253551">
    <property type="component" value="Unassembled WGS sequence"/>
</dbReference>
<sequence length="1190" mass="136289">MFLDWIAQLRLLQHDTQTNILGSLPLSIRRVLISEITSFLHPPSGKQPPDQNLFASPAHVKWFMEVIGQSFNLPLEDMTITSDAIDIYARWLFESPRPTAVVREGLEQEFYQIIFHQYSLLFQPRIARAISCNQVIKDTITPLIQRHVELCKKTLKVFARAGRTLQFSAETWTVVLKVMLGITDYLLKEPAGETLNVINMADELCDDLLQVLFELWLRSNTMDVEMWDILKTCFMRWTHRPKAIQQWSTLSLLLTKRVKSLMSGESSDEVYMGEHKIKLELPSKFVYYAWHRVLYLTPNPLQLKPANFTLHMIGLRELVDILAKSKTDGNTLLHMFGTYLFDAASRAIHSLDRESQRGCSEAFVTLCRIFCQRQRKPFLRTYIEKFYAALLVGLKSSACLPTLLLSCTELFASDLEGVRILVPDFIKAIKKVLPKLRIDCQVPVDKLRWSAIKVLSTIMCLPNYLDKVEPSMREEAESIAVVGDQEQVIAQVIRVLYAEPQEGSTFKPTLSFYILEILLISLRTETSSYNMKYILHLINVYVIEDVPFCPGLVGTVVKLIQDKILTMQLPNDVILIAFDVLMDFVDLYDYVKRDNKNVARELVLALSRYVNTLLHGGNLSNTYGLVVQAYECMIRWVLVSQWITEDRDCYKAVIETLSKGITILDKDTPAIPPSTNEPVNVEKKKRRDTTFAPPKQLFQLPPRVNKGSFHQTTATADPKARLPTDHKPKKEFVAIRRAADYYMSLFINQLGRFVLPHMVNSARPDIADDLHQLKLYQQGHTTECPVRCFLIDRCTLLTIMDLKQDIPSVMVIIRDTTGKYVWSMETNYSERHIKQTADESPSEPWSETVIHKQISVPKATAVNEMEMPVMEKIFSLASLHTVQTLMNRQKTAEETHPVVSSNVSQIVPSHAHIDQSTPRGFRLFLSQLGFLLPQNREHIVPLKISDVLISEMESLDLLNERECISATVYYAKSSKTTWNELVKDLPAPSEQFQQFIHCLGWPVNIEKHKGYKGSLTASVCDTTTYYSDRMVEFVAHTPYFLKKTVDGDISNIHQQLTVDDRTCIIWIEDVADYTSLAELIKQNTAPGAKLMAYLFISPLKHTSDSFYWIRIWVPSQGATQHLFENMMILGPLVDGIVVSRHALGSMIRKTVVSTHQASRVMTDTFTRPYVVRKEYIEDMFNRHRTTLPLS</sequence>
<evidence type="ECO:0000313" key="3">
    <source>
        <dbReference type="EMBL" id="RCI05805.1"/>
    </source>
</evidence>
<dbReference type="PROSITE" id="PS50085">
    <property type="entry name" value="RAPGAP"/>
    <property type="match status" value="1"/>
</dbReference>
<dbReference type="Pfam" id="PF02145">
    <property type="entry name" value="Rap_GAP"/>
    <property type="match status" value="1"/>
</dbReference>
<dbReference type="AlphaFoldDB" id="A0A367KUB9"/>
<dbReference type="PANTHER" id="PTHR21344">
    <property type="entry name" value="RAL GTPASE-ACTIVATING PROTEIN SUBUNIT BETA"/>
    <property type="match status" value="1"/>
</dbReference>
<proteinExistence type="predicted"/>
<dbReference type="Pfam" id="PF20412">
    <property type="entry name" value="RALGAPB_N"/>
    <property type="match status" value="1"/>
</dbReference>
<dbReference type="PANTHER" id="PTHR21344:SF1">
    <property type="entry name" value="RAL GTPASE-ACTIVATING PROTEIN SUBUNIT BETA"/>
    <property type="match status" value="1"/>
</dbReference>
<dbReference type="GO" id="GO:0005096">
    <property type="term" value="F:GTPase activator activity"/>
    <property type="evidence" value="ECO:0007669"/>
    <property type="project" value="UniProtKB-KW"/>
</dbReference>
<dbReference type="SUPFAM" id="SSF48371">
    <property type="entry name" value="ARM repeat"/>
    <property type="match status" value="1"/>
</dbReference>
<comment type="caution">
    <text evidence="3">The sequence shown here is derived from an EMBL/GenBank/DDBJ whole genome shotgun (WGS) entry which is preliminary data.</text>
</comment>
<dbReference type="Gene3D" id="3.40.50.11210">
    <property type="entry name" value="Rap/Ran-GAP"/>
    <property type="match status" value="1"/>
</dbReference>
<keyword evidence="1" id="KW-0343">GTPase activation</keyword>
<dbReference type="SUPFAM" id="SSF111347">
    <property type="entry name" value="Rap/Ran-GAP"/>
    <property type="match status" value="1"/>
</dbReference>
<reference evidence="3 4" key="1">
    <citation type="journal article" date="2018" name="G3 (Bethesda)">
        <title>Phylogenetic and Phylogenomic Definition of Rhizopus Species.</title>
        <authorList>
            <person name="Gryganskyi A.P."/>
            <person name="Golan J."/>
            <person name="Dolatabadi S."/>
            <person name="Mondo S."/>
            <person name="Robb S."/>
            <person name="Idnurm A."/>
            <person name="Muszewska A."/>
            <person name="Steczkiewicz K."/>
            <person name="Masonjones S."/>
            <person name="Liao H.L."/>
            <person name="Gajdeczka M.T."/>
            <person name="Anike F."/>
            <person name="Vuek A."/>
            <person name="Anishchenko I.M."/>
            <person name="Voigt K."/>
            <person name="de Hoog G.S."/>
            <person name="Smith M.E."/>
            <person name="Heitman J."/>
            <person name="Vilgalys R."/>
            <person name="Stajich J.E."/>
        </authorList>
    </citation>
    <scope>NUCLEOTIDE SEQUENCE [LARGE SCALE GENOMIC DNA]</scope>
    <source>
        <strain evidence="3 4">LSU 92-RS-03</strain>
    </source>
</reference>
<dbReference type="InterPro" id="IPR046859">
    <property type="entry name" value="RGPA/RALGAPB_N"/>
</dbReference>
<protein>
    <recommendedName>
        <fullName evidence="2">Rap-GAP domain-containing protein</fullName>
    </recommendedName>
</protein>